<dbReference type="PANTHER" id="PTHR35802">
    <property type="entry name" value="PROTEASE SYNTHASE AND SPORULATION PROTEIN PAI 2"/>
    <property type="match status" value="1"/>
</dbReference>
<dbReference type="FunCoup" id="A0A1J7I4I8">
    <property type="interactions" value="20"/>
</dbReference>
<dbReference type="Gene3D" id="2.30.110.10">
    <property type="entry name" value="Electron Transport, Fmn-binding Protein, Chain A"/>
    <property type="match status" value="1"/>
</dbReference>
<dbReference type="OrthoDB" id="2101473at2759"/>
<dbReference type="EMBL" id="KV875113">
    <property type="protein sequence ID" value="OIW22543.1"/>
    <property type="molecule type" value="Genomic_DNA"/>
</dbReference>
<dbReference type="SUPFAM" id="SSF50475">
    <property type="entry name" value="FMN-binding split barrel"/>
    <property type="match status" value="1"/>
</dbReference>
<gene>
    <name evidence="1" type="ORF">CONLIGDRAFT_638316</name>
</gene>
<dbReference type="AlphaFoldDB" id="A0A1J7I4I8"/>
<protein>
    <submittedName>
        <fullName evidence="1">Putative transcriptional regulator</fullName>
    </submittedName>
</protein>
<evidence type="ECO:0000313" key="1">
    <source>
        <dbReference type="EMBL" id="OIW22543.1"/>
    </source>
</evidence>
<sequence>MYLRAVHAETHIPTLRQLIRDFPLGILTTAFSSTAGPSIQSSHIPFLLDVQDESSETELGRLRGHLARANPQSKALIEAVSKNQGNGTTPSNILTEEVLVLFTSPVQHYVTPKFYTETKPATGKVVPTWNYAAVQAYGRARIYFDARSEETSAFLSRQISDLSEHAETSIMGYTGPEDSRPAPWSVKDSPERYVELLRKAIIGVEIEITRLEGKFKMSQELGAGDREGVVAGFQGLGTEVAQEVAKLVEQRAELKGKTS</sequence>
<reference evidence="1 2" key="1">
    <citation type="submission" date="2016-10" db="EMBL/GenBank/DDBJ databases">
        <title>Draft genome sequence of Coniochaeta ligniaria NRRL30616, a lignocellulolytic fungus for bioabatement of inhibitors in plant biomass hydrolysates.</title>
        <authorList>
            <consortium name="DOE Joint Genome Institute"/>
            <person name="Jimenez D.J."/>
            <person name="Hector R.E."/>
            <person name="Riley R."/>
            <person name="Sun H."/>
            <person name="Grigoriev I.V."/>
            <person name="Van Elsas J.D."/>
            <person name="Nichols N.N."/>
        </authorList>
    </citation>
    <scope>NUCLEOTIDE SEQUENCE [LARGE SCALE GENOMIC DNA]</scope>
    <source>
        <strain evidence="1 2">NRRL 30616</strain>
    </source>
</reference>
<dbReference type="PANTHER" id="PTHR35802:SF1">
    <property type="entry name" value="PROTEASE SYNTHASE AND SPORULATION PROTEIN PAI 2"/>
    <property type="match status" value="1"/>
</dbReference>
<dbReference type="InterPro" id="IPR012349">
    <property type="entry name" value="Split_barrel_FMN-bd"/>
</dbReference>
<name>A0A1J7I4I8_9PEZI</name>
<accession>A0A1J7I4I8</accession>
<evidence type="ECO:0000313" key="2">
    <source>
        <dbReference type="Proteomes" id="UP000182658"/>
    </source>
</evidence>
<dbReference type="Pfam" id="PF04299">
    <property type="entry name" value="FMN_bind_2"/>
    <property type="match status" value="1"/>
</dbReference>
<keyword evidence="2" id="KW-1185">Reference proteome</keyword>
<dbReference type="InterPro" id="IPR007396">
    <property type="entry name" value="TR_PAI2-type"/>
</dbReference>
<dbReference type="PIRSF" id="PIRSF010372">
    <property type="entry name" value="PaiB"/>
    <property type="match status" value="1"/>
</dbReference>
<proteinExistence type="predicted"/>
<dbReference type="InParanoid" id="A0A1J7I4I8"/>
<organism evidence="1 2">
    <name type="scientific">Coniochaeta ligniaria NRRL 30616</name>
    <dbReference type="NCBI Taxonomy" id="1408157"/>
    <lineage>
        <taxon>Eukaryota</taxon>
        <taxon>Fungi</taxon>
        <taxon>Dikarya</taxon>
        <taxon>Ascomycota</taxon>
        <taxon>Pezizomycotina</taxon>
        <taxon>Sordariomycetes</taxon>
        <taxon>Sordariomycetidae</taxon>
        <taxon>Coniochaetales</taxon>
        <taxon>Coniochaetaceae</taxon>
        <taxon>Coniochaeta</taxon>
    </lineage>
</organism>
<dbReference type="Proteomes" id="UP000182658">
    <property type="component" value="Unassembled WGS sequence"/>
</dbReference>